<dbReference type="EMBL" id="CP014224">
    <property type="protein sequence ID" value="ANW96119.1"/>
    <property type="molecule type" value="Genomic_DNA"/>
</dbReference>
<protein>
    <submittedName>
        <fullName evidence="1">Uncharacterized protein</fullName>
    </submittedName>
</protein>
<organism evidence="1 2">
    <name type="scientific">Wenyingzhuangia fucanilytica</name>
    <dbReference type="NCBI Taxonomy" id="1790137"/>
    <lineage>
        <taxon>Bacteria</taxon>
        <taxon>Pseudomonadati</taxon>
        <taxon>Bacteroidota</taxon>
        <taxon>Flavobacteriia</taxon>
        <taxon>Flavobacteriales</taxon>
        <taxon>Flavobacteriaceae</taxon>
        <taxon>Wenyingzhuangia</taxon>
    </lineage>
</organism>
<sequence>MFITISISAQKKKGKPANNDCYLTEAVKTFDLSDDQKNELNDLLIKASEDRAAIKKGVKTGEIIKDQVKGKTRGVNRKYFADLGKLTGKSREEVMAFVKEVGKNCR</sequence>
<evidence type="ECO:0000313" key="1">
    <source>
        <dbReference type="EMBL" id="ANW96119.1"/>
    </source>
</evidence>
<name>A0A1B1Y5U7_9FLAO</name>
<reference evidence="1 2" key="1">
    <citation type="submission" date="2016-02" db="EMBL/GenBank/DDBJ databases">
        <authorList>
            <person name="Wen L."/>
            <person name="He K."/>
            <person name="Yang H."/>
        </authorList>
    </citation>
    <scope>NUCLEOTIDE SEQUENCE [LARGE SCALE GENOMIC DNA]</scope>
    <source>
        <strain evidence="1 2">CZ1127</strain>
    </source>
</reference>
<accession>A0A1B1Y5U7</accession>
<evidence type="ECO:0000313" key="2">
    <source>
        <dbReference type="Proteomes" id="UP000092967"/>
    </source>
</evidence>
<proteinExistence type="predicted"/>
<keyword evidence="2" id="KW-1185">Reference proteome</keyword>
<dbReference type="AlphaFoldDB" id="A0A1B1Y5U7"/>
<dbReference type="STRING" id="1790137.AXE80_07440"/>
<dbReference type="Proteomes" id="UP000092967">
    <property type="component" value="Chromosome"/>
</dbReference>
<gene>
    <name evidence="1" type="ORF">AXE80_07440</name>
</gene>
<dbReference type="KEGG" id="wfu:AXE80_07440"/>